<dbReference type="EMBL" id="BOPG01000024">
    <property type="protein sequence ID" value="GIJ56516.1"/>
    <property type="molecule type" value="Genomic_DNA"/>
</dbReference>
<organism evidence="2 3">
    <name type="scientific">Virgisporangium aurantiacum</name>
    <dbReference type="NCBI Taxonomy" id="175570"/>
    <lineage>
        <taxon>Bacteria</taxon>
        <taxon>Bacillati</taxon>
        <taxon>Actinomycetota</taxon>
        <taxon>Actinomycetes</taxon>
        <taxon>Micromonosporales</taxon>
        <taxon>Micromonosporaceae</taxon>
        <taxon>Virgisporangium</taxon>
    </lineage>
</organism>
<keyword evidence="1" id="KW-1133">Transmembrane helix</keyword>
<accession>A0A8J4E080</accession>
<dbReference type="RefSeq" id="WP_203994982.1">
    <property type="nucleotide sequence ID" value="NZ_BOPG01000024.1"/>
</dbReference>
<dbReference type="Proteomes" id="UP000612585">
    <property type="component" value="Unassembled WGS sequence"/>
</dbReference>
<evidence type="ECO:0008006" key="4">
    <source>
        <dbReference type="Google" id="ProtNLM"/>
    </source>
</evidence>
<proteinExistence type="predicted"/>
<comment type="caution">
    <text evidence="2">The sequence shown here is derived from an EMBL/GenBank/DDBJ whole genome shotgun (WGS) entry which is preliminary data.</text>
</comment>
<protein>
    <recommendedName>
        <fullName evidence="4">Secreted protein</fullName>
    </recommendedName>
</protein>
<keyword evidence="1" id="KW-0812">Transmembrane</keyword>
<reference evidence="2" key="1">
    <citation type="submission" date="2021-01" db="EMBL/GenBank/DDBJ databases">
        <title>Whole genome shotgun sequence of Virgisporangium aurantiacum NBRC 16421.</title>
        <authorList>
            <person name="Komaki H."/>
            <person name="Tamura T."/>
        </authorList>
    </citation>
    <scope>NUCLEOTIDE SEQUENCE</scope>
    <source>
        <strain evidence="2">NBRC 16421</strain>
    </source>
</reference>
<evidence type="ECO:0000313" key="2">
    <source>
        <dbReference type="EMBL" id="GIJ56516.1"/>
    </source>
</evidence>
<gene>
    <name evidence="2" type="ORF">Vau01_040320</name>
</gene>
<sequence>MDTLIGLAVVVAGFALAMWLFARLAARIRRQGIGTALMGPVEEVWKPSNRRYRIEIEAEAQTYVPIEAPGDRRRPGS</sequence>
<evidence type="ECO:0000256" key="1">
    <source>
        <dbReference type="SAM" id="Phobius"/>
    </source>
</evidence>
<dbReference type="AlphaFoldDB" id="A0A8J4E080"/>
<name>A0A8J4E080_9ACTN</name>
<evidence type="ECO:0000313" key="3">
    <source>
        <dbReference type="Proteomes" id="UP000612585"/>
    </source>
</evidence>
<keyword evidence="3" id="KW-1185">Reference proteome</keyword>
<keyword evidence="1" id="KW-0472">Membrane</keyword>
<feature type="transmembrane region" description="Helical" evidence="1">
    <location>
        <begin position="6"/>
        <end position="26"/>
    </location>
</feature>